<dbReference type="SUPFAM" id="SSF53474">
    <property type="entry name" value="alpha/beta-Hydrolases"/>
    <property type="match status" value="1"/>
</dbReference>
<feature type="transmembrane region" description="Helical" evidence="1">
    <location>
        <begin position="591"/>
        <end position="613"/>
    </location>
</feature>
<keyword evidence="1" id="KW-0472">Membrane</keyword>
<evidence type="ECO:0000313" key="5">
    <source>
        <dbReference type="EMBL" id="MRX70063.1"/>
    </source>
</evidence>
<dbReference type="PANTHER" id="PTHR43798">
    <property type="entry name" value="MONOACYLGLYCEROL LIPASE"/>
    <property type="match status" value="1"/>
</dbReference>
<keyword evidence="2" id="KW-0732">Signal</keyword>
<dbReference type="InterPro" id="IPR029058">
    <property type="entry name" value="AB_hydrolase_fold"/>
</dbReference>
<feature type="transmembrane region" description="Helical" evidence="1">
    <location>
        <begin position="511"/>
        <end position="531"/>
    </location>
</feature>
<dbReference type="InterPro" id="IPR013595">
    <property type="entry name" value="Pept_S33_TAP-like_C"/>
</dbReference>
<dbReference type="RefSeq" id="WP_142452417.1">
    <property type="nucleotide sequence ID" value="NZ_FXTA01000007.1"/>
</dbReference>
<evidence type="ECO:0000259" key="4">
    <source>
        <dbReference type="Pfam" id="PF08386"/>
    </source>
</evidence>
<keyword evidence="1" id="KW-0812">Transmembrane</keyword>
<dbReference type="Proteomes" id="UP000317289">
    <property type="component" value="Unassembled WGS sequence"/>
</dbReference>
<feature type="domain" description="AB hydrolase-1" evidence="3">
    <location>
        <begin position="85"/>
        <end position="229"/>
    </location>
</feature>
<keyword evidence="8" id="KW-1185">Reference proteome</keyword>
<dbReference type="OrthoDB" id="4510475at2"/>
<dbReference type="Pfam" id="PF08386">
    <property type="entry name" value="Abhydrolase_4"/>
    <property type="match status" value="1"/>
</dbReference>
<feature type="domain" description="Peptidase S33 tripeptidyl aminopeptidase-like C-terminal" evidence="4">
    <location>
        <begin position="387"/>
        <end position="478"/>
    </location>
</feature>
<name>A0A521F9S7_9FLAO</name>
<reference evidence="6 7" key="1">
    <citation type="submission" date="2017-05" db="EMBL/GenBank/DDBJ databases">
        <authorList>
            <person name="Varghese N."/>
            <person name="Submissions S."/>
        </authorList>
    </citation>
    <scope>NUCLEOTIDE SEQUENCE [LARGE SCALE GENOMIC DNA]</scope>
    <source>
        <strain evidence="6 7">DSM 19382</strain>
    </source>
</reference>
<dbReference type="InterPro" id="IPR000073">
    <property type="entry name" value="AB_hydrolase_1"/>
</dbReference>
<dbReference type="Pfam" id="PF00561">
    <property type="entry name" value="Abhydrolase_1"/>
    <property type="match status" value="1"/>
</dbReference>
<gene>
    <name evidence="5" type="ORF">GJU42_18990</name>
    <name evidence="6" type="ORF">SAMN06265349_107100</name>
</gene>
<dbReference type="PANTHER" id="PTHR43798:SF27">
    <property type="entry name" value="HYDROLASE ALPHA_BETA HYDROLASE FOLD FAMILY"/>
    <property type="match status" value="1"/>
</dbReference>
<keyword evidence="5" id="KW-0378">Hydrolase</keyword>
<dbReference type="InterPro" id="IPR050266">
    <property type="entry name" value="AB_hydrolase_sf"/>
</dbReference>
<dbReference type="Gene3D" id="3.40.50.1820">
    <property type="entry name" value="alpha/beta hydrolase"/>
    <property type="match status" value="2"/>
</dbReference>
<evidence type="ECO:0000313" key="7">
    <source>
        <dbReference type="Proteomes" id="UP000317289"/>
    </source>
</evidence>
<evidence type="ECO:0000256" key="1">
    <source>
        <dbReference type="SAM" id="Phobius"/>
    </source>
</evidence>
<protein>
    <submittedName>
        <fullName evidence="5">Alpha/beta fold hydrolase</fullName>
    </submittedName>
    <submittedName>
        <fullName evidence="6">TAP-like protein</fullName>
    </submittedName>
</protein>
<feature type="transmembrane region" description="Helical" evidence="1">
    <location>
        <begin position="551"/>
        <end position="571"/>
    </location>
</feature>
<sequence>MKYLRKSFLLLLLLSNCLFAQVEFFKLEKTTTFFPEWKELKNEKLNYYYLTVPENWDIPEGKKIKIAVVVLKTTSEKPNSNATIYIEGGPGAGSIGGIWRWLRHPIRQNGDIILVDVRGTGFSFPKFCPDLGKKFLEILSKNQNSTKDEQQKTIASMDCKQDLLNRDIDLNSYNSKSIAKDFNALKTALKYYNWNVYGVSYGTYTAQVYANDFSQDIKSLILDSSISNISQYYNSNATNYMSSLNKVFDACKNDPNCNKQYPNLEQVYYETIEKLDKNPITVKVDKKIIPSGKFTYNAEDFKIAIQQALYNNQLIKVIPMLIIEFNKGNENTLSSLVAAFSGALSLDYGQYYCVSCNEAIPNNSITAFNKDAQNYKKLKGGLSFYKSDFLVCDKWNLGSGSPKKTINDLSNLSKITSPVLVFSGEFDPITPPSNGKMTVDKFKNAYLVNAPISGHASSFSRLGSKIISEFIQNPSLKPDTKELDSDNKVNFVTDIKINGGVSKFGNSLNEFNLLFFAPFFIAVIILFISIFNFSYELIRKRKEIQNKLMKFLIVVTSLLALFIIIQLVVALDDTARNNFYILAFGLPNEFSYLFLLQWVFIILTLVSVIYFLFKIKSISDASIIFTILFSLILVGIYFQYWGFLF</sequence>
<reference evidence="5 8" key="2">
    <citation type="submission" date="2019-11" db="EMBL/GenBank/DDBJ databases">
        <title>Flavobacterium resistens genome.</title>
        <authorList>
            <person name="Wilson V.M."/>
            <person name="Newman J.D."/>
        </authorList>
    </citation>
    <scope>NUCLEOTIDE SEQUENCE [LARGE SCALE GENOMIC DNA]</scope>
    <source>
        <strain evidence="5 8">DSM 19382</strain>
    </source>
</reference>
<dbReference type="EMBL" id="FXTA01000007">
    <property type="protein sequence ID" value="SMO92886.1"/>
    <property type="molecule type" value="Genomic_DNA"/>
</dbReference>
<feature type="chain" id="PRO_5043206033" evidence="2">
    <location>
        <begin position="21"/>
        <end position="645"/>
    </location>
</feature>
<organism evidence="6 7">
    <name type="scientific">Flavobacterium resistens</name>
    <dbReference type="NCBI Taxonomy" id="443612"/>
    <lineage>
        <taxon>Bacteria</taxon>
        <taxon>Pseudomonadati</taxon>
        <taxon>Bacteroidota</taxon>
        <taxon>Flavobacteriia</taxon>
        <taxon>Flavobacteriales</taxon>
        <taxon>Flavobacteriaceae</taxon>
        <taxon>Flavobacterium</taxon>
    </lineage>
</organism>
<feature type="signal peptide" evidence="2">
    <location>
        <begin position="1"/>
        <end position="20"/>
    </location>
</feature>
<keyword evidence="1" id="KW-1133">Transmembrane helix</keyword>
<evidence type="ECO:0000313" key="8">
    <source>
        <dbReference type="Proteomes" id="UP000468990"/>
    </source>
</evidence>
<feature type="transmembrane region" description="Helical" evidence="1">
    <location>
        <begin position="620"/>
        <end position="640"/>
    </location>
</feature>
<evidence type="ECO:0000256" key="2">
    <source>
        <dbReference type="SAM" id="SignalP"/>
    </source>
</evidence>
<dbReference type="AlphaFoldDB" id="A0A521F9S7"/>
<evidence type="ECO:0000259" key="3">
    <source>
        <dbReference type="Pfam" id="PF00561"/>
    </source>
</evidence>
<evidence type="ECO:0000313" key="6">
    <source>
        <dbReference type="EMBL" id="SMO92886.1"/>
    </source>
</evidence>
<dbReference type="GO" id="GO:0016787">
    <property type="term" value="F:hydrolase activity"/>
    <property type="evidence" value="ECO:0007669"/>
    <property type="project" value="UniProtKB-KW"/>
</dbReference>
<dbReference type="GO" id="GO:0016020">
    <property type="term" value="C:membrane"/>
    <property type="evidence" value="ECO:0007669"/>
    <property type="project" value="TreeGrafter"/>
</dbReference>
<dbReference type="Proteomes" id="UP000468990">
    <property type="component" value="Unassembled WGS sequence"/>
</dbReference>
<proteinExistence type="predicted"/>
<dbReference type="EMBL" id="WKKG01000011">
    <property type="protein sequence ID" value="MRX70063.1"/>
    <property type="molecule type" value="Genomic_DNA"/>
</dbReference>
<accession>A0A521F9S7</accession>